<keyword evidence="5" id="KW-0804">Transcription</keyword>
<evidence type="ECO:0000313" key="9">
    <source>
        <dbReference type="EMBL" id="KAK8064764.1"/>
    </source>
</evidence>
<gene>
    <name evidence="9" type="ORF">PG994_007402</name>
</gene>
<keyword evidence="1" id="KW-0479">Metal-binding</keyword>
<evidence type="ECO:0000256" key="7">
    <source>
        <dbReference type="SAM" id="MobiDB-lite"/>
    </source>
</evidence>
<dbReference type="CDD" id="cd12148">
    <property type="entry name" value="fungal_TF_MHR"/>
    <property type="match status" value="1"/>
</dbReference>
<dbReference type="Proteomes" id="UP001480595">
    <property type="component" value="Unassembled WGS sequence"/>
</dbReference>
<reference evidence="9 10" key="1">
    <citation type="submission" date="2023-01" db="EMBL/GenBank/DDBJ databases">
        <title>Analysis of 21 Apiospora genomes using comparative genomics revels a genus with tremendous synthesis potential of carbohydrate active enzymes and secondary metabolites.</title>
        <authorList>
            <person name="Sorensen T."/>
        </authorList>
    </citation>
    <scope>NUCLEOTIDE SEQUENCE [LARGE SCALE GENOMIC DNA]</scope>
    <source>
        <strain evidence="9 10">CBS 135458</strain>
    </source>
</reference>
<evidence type="ECO:0000313" key="10">
    <source>
        <dbReference type="Proteomes" id="UP001480595"/>
    </source>
</evidence>
<evidence type="ECO:0000259" key="8">
    <source>
        <dbReference type="Pfam" id="PF04082"/>
    </source>
</evidence>
<evidence type="ECO:0000256" key="5">
    <source>
        <dbReference type="ARBA" id="ARBA00023163"/>
    </source>
</evidence>
<feature type="domain" description="Xylanolytic transcriptional activator regulatory" evidence="8">
    <location>
        <begin position="277"/>
        <end position="440"/>
    </location>
</feature>
<keyword evidence="6" id="KW-0539">Nucleus</keyword>
<sequence length="864" mass="96267">MNEGAMSNDPSVRRLLPQNSHLGQFSFAPQNYQQPRETQKSALHSVPPLQAPSLWTSSYLTWVSQIMFSSMSTTATNGLKYEGGPDSQAYEQSPTDYDQGFRQQMPMQQQPMMGGQPKVAMYSGQAPYAEAQDVYQSVPYGTHSAAQPGMHYTTMTPGTGVMDQSYAPSSVFPTPPMQHHAGPHSEPSPESYTTQDQYAQSDLADLLGSLKMDARGTAPYLNIKKSIKNLREEEPVVEDEPDDFSEALPSMTSVPGSKIRIPPELMPDEETILHYFDLYFANVHPYVPVLNKSQLMQQWHTDRQSISPLVLEAIFAVAGRLADEPAQGQQWIALASKHADSFMDVPRLSTLQALLIILKAREAQPKRGYYYRSWVSIVNCITMAKDLGLDEHYEDHQAGRHCDETPAECVTKTRIWQTVFICELMIGSSQGRDDLTVYPDTVDFSIPRHIPGGDGAEYHVTRNFTYFARCVRNVRQMNTVYRKIKRRKDWGLDPEFIQLNPVTNAWLADLPADLAITFPPDGSPPWIPSHFIGNLHSYYYLSVLMLHRPQLTFLDPMGSDGQWKNHMLLSYNSAKLLCRIEEAMLQSYGLSGLQCMQRGISFTIYAILTCIPIYLVALTSPDPEFSTDARDYFTRHMRIMEKTMGSWPIPEMVKQIEAVREAFSADTRKPFVLKPSFPYGSPSMSHQSTPPRASSFKPPMIRTSPLDQGMSSLPASQAQVSYINHPITPPVSAGPKSDSPAQSLVMMANGQTSQAPSHGIPMTEAPTWNPSRIFDQWNSTFGTQPAQNQTSVSPQSNSLSIPPSGAPEIPNIQANPATPMSAGPHSMPPQQYSAAPVQTFVTPAMWQQSVASVYEGGMKRHYDA</sequence>
<keyword evidence="10" id="KW-1185">Reference proteome</keyword>
<comment type="caution">
    <text evidence="9">The sequence shown here is derived from an EMBL/GenBank/DDBJ whole genome shotgun (WGS) entry which is preliminary data.</text>
</comment>
<evidence type="ECO:0000256" key="4">
    <source>
        <dbReference type="ARBA" id="ARBA00023125"/>
    </source>
</evidence>
<protein>
    <recommendedName>
        <fullName evidence="8">Xylanolytic transcriptional activator regulatory domain-containing protein</fullName>
    </recommendedName>
</protein>
<dbReference type="RefSeq" id="XP_066715753.1">
    <property type="nucleotide sequence ID" value="XM_066858811.1"/>
</dbReference>
<dbReference type="Pfam" id="PF04082">
    <property type="entry name" value="Fungal_trans"/>
    <property type="match status" value="1"/>
</dbReference>
<name>A0ABR1V0Q0_9PEZI</name>
<feature type="region of interest" description="Disordered" evidence="7">
    <location>
        <begin position="777"/>
        <end position="832"/>
    </location>
</feature>
<keyword evidence="3" id="KW-0805">Transcription regulation</keyword>
<evidence type="ECO:0000256" key="6">
    <source>
        <dbReference type="ARBA" id="ARBA00023242"/>
    </source>
</evidence>
<keyword evidence="4" id="KW-0238">DNA-binding</keyword>
<dbReference type="PANTHER" id="PTHR31313">
    <property type="entry name" value="TY1 ENHANCER ACTIVATOR"/>
    <property type="match status" value="1"/>
</dbReference>
<feature type="region of interest" description="Disordered" evidence="7">
    <location>
        <begin position="168"/>
        <end position="196"/>
    </location>
</feature>
<accession>A0ABR1V0Q0</accession>
<dbReference type="InterPro" id="IPR051615">
    <property type="entry name" value="Transcr_Regulatory_Elem"/>
</dbReference>
<keyword evidence="2" id="KW-0862">Zinc</keyword>
<dbReference type="InterPro" id="IPR007219">
    <property type="entry name" value="XnlR_reg_dom"/>
</dbReference>
<dbReference type="PANTHER" id="PTHR31313:SF79">
    <property type="entry name" value="C6 FINGER DOMAIN-CONTAINING PROTEIN"/>
    <property type="match status" value="1"/>
</dbReference>
<evidence type="ECO:0000256" key="1">
    <source>
        <dbReference type="ARBA" id="ARBA00022723"/>
    </source>
</evidence>
<dbReference type="GeneID" id="92091874"/>
<organism evidence="9 10">
    <name type="scientific">Apiospora phragmitis</name>
    <dbReference type="NCBI Taxonomy" id="2905665"/>
    <lineage>
        <taxon>Eukaryota</taxon>
        <taxon>Fungi</taxon>
        <taxon>Dikarya</taxon>
        <taxon>Ascomycota</taxon>
        <taxon>Pezizomycotina</taxon>
        <taxon>Sordariomycetes</taxon>
        <taxon>Xylariomycetidae</taxon>
        <taxon>Amphisphaeriales</taxon>
        <taxon>Apiosporaceae</taxon>
        <taxon>Apiospora</taxon>
    </lineage>
</organism>
<proteinExistence type="predicted"/>
<evidence type="ECO:0000256" key="2">
    <source>
        <dbReference type="ARBA" id="ARBA00022833"/>
    </source>
</evidence>
<dbReference type="EMBL" id="JAQQWL010000007">
    <property type="protein sequence ID" value="KAK8064764.1"/>
    <property type="molecule type" value="Genomic_DNA"/>
</dbReference>
<evidence type="ECO:0000256" key="3">
    <source>
        <dbReference type="ARBA" id="ARBA00023015"/>
    </source>
</evidence>
<feature type="compositionally biased region" description="Polar residues" evidence="7">
    <location>
        <begin position="777"/>
        <end position="801"/>
    </location>
</feature>